<dbReference type="Proteomes" id="UP001154322">
    <property type="component" value="Unassembled WGS sequence"/>
</dbReference>
<proteinExistence type="predicted"/>
<evidence type="ECO:0000313" key="2">
    <source>
        <dbReference type="Proteomes" id="UP001154322"/>
    </source>
</evidence>
<dbReference type="RefSeq" id="WP_213427801.1">
    <property type="nucleotide sequence ID" value="NZ_AP031286.1"/>
</dbReference>
<accession>A0ABN8U522</accession>
<protein>
    <recommendedName>
        <fullName evidence="3">Terminase small subunit</fullName>
    </recommendedName>
</protein>
<keyword evidence="2" id="KW-1185">Reference proteome</keyword>
<organism evidence="1 2">
    <name type="scientific">Paenibacillus melissococcoides</name>
    <dbReference type="NCBI Taxonomy" id="2912268"/>
    <lineage>
        <taxon>Bacteria</taxon>
        <taxon>Bacillati</taxon>
        <taxon>Bacillota</taxon>
        <taxon>Bacilli</taxon>
        <taxon>Bacillales</taxon>
        <taxon>Paenibacillaceae</taxon>
        <taxon>Paenibacillus</taxon>
    </lineage>
</organism>
<reference evidence="1" key="1">
    <citation type="submission" date="2022-06" db="EMBL/GenBank/DDBJ databases">
        <authorList>
            <person name="Dietemann V."/>
            <person name="Ory F."/>
            <person name="Dainat B."/>
            <person name="Oberhansli S."/>
        </authorList>
    </citation>
    <scope>NUCLEOTIDE SEQUENCE</scope>
    <source>
        <strain evidence="1">Ena-SAMPLE-TAB-26-04-2022-14:26:32:270-5432</strain>
    </source>
</reference>
<evidence type="ECO:0008006" key="3">
    <source>
        <dbReference type="Google" id="ProtNLM"/>
    </source>
</evidence>
<comment type="caution">
    <text evidence="1">The sequence shown here is derived from an EMBL/GenBank/DDBJ whole genome shotgun (WGS) entry which is preliminary data.</text>
</comment>
<gene>
    <name evidence="1" type="ORF">WJ0W_003271</name>
</gene>
<evidence type="ECO:0000313" key="1">
    <source>
        <dbReference type="EMBL" id="CAH8246034.1"/>
    </source>
</evidence>
<sequence length="165" mass="18961">MAKPKEKGEQLHEKEILTSELGAVVGKSPQWIRQLTRDGVLQQVSRGKFVLGEAVQDYIRHIEGESSDGKISYRDEKAEHERIKKEIAMLELEEKRKNLHTTEDVEHAWGMLLVEFRRSLAGLPPKLANELSYMDDAREIRILLENKINAALQQLAKYDPLSDEE</sequence>
<dbReference type="EMBL" id="CALYLO010000004">
    <property type="protein sequence ID" value="CAH8246034.1"/>
    <property type="molecule type" value="Genomic_DNA"/>
</dbReference>
<name>A0ABN8U522_9BACL</name>